<accession>A0A1I4DG35</accession>
<proteinExistence type="predicted"/>
<reference evidence="3" key="1">
    <citation type="submission" date="2016-10" db="EMBL/GenBank/DDBJ databases">
        <authorList>
            <person name="Varghese N."/>
            <person name="Submissions S."/>
        </authorList>
    </citation>
    <scope>NUCLEOTIDE SEQUENCE [LARGE SCALE GENOMIC DNA]</scope>
    <source>
        <strain evidence="3">MO64</strain>
    </source>
</reference>
<dbReference type="CDD" id="cd00377">
    <property type="entry name" value="ICL_PEPM"/>
    <property type="match status" value="1"/>
</dbReference>
<dbReference type="SUPFAM" id="SSF51621">
    <property type="entry name" value="Phosphoenolpyruvate/pyruvate domain"/>
    <property type="match status" value="1"/>
</dbReference>
<evidence type="ECO:0000256" key="1">
    <source>
        <dbReference type="ARBA" id="ARBA00022723"/>
    </source>
</evidence>
<dbReference type="Pfam" id="PF13714">
    <property type="entry name" value="PEP_mutase"/>
    <property type="match status" value="1"/>
</dbReference>
<dbReference type="Gene3D" id="3.20.20.60">
    <property type="entry name" value="Phosphoenolpyruvate-binding domains"/>
    <property type="match status" value="1"/>
</dbReference>
<dbReference type="RefSeq" id="WP_092703925.1">
    <property type="nucleotide sequence ID" value="NZ_FOSR01000009.1"/>
</dbReference>
<keyword evidence="2" id="KW-0456">Lyase</keyword>
<evidence type="ECO:0000313" key="2">
    <source>
        <dbReference type="EMBL" id="SFK92588.1"/>
    </source>
</evidence>
<dbReference type="InterPro" id="IPR040442">
    <property type="entry name" value="Pyrv_kinase-like_dom_sf"/>
</dbReference>
<organism evidence="2 3">
    <name type="scientific">Rhodanobacter glycinis</name>
    <dbReference type="NCBI Taxonomy" id="582702"/>
    <lineage>
        <taxon>Bacteria</taxon>
        <taxon>Pseudomonadati</taxon>
        <taxon>Pseudomonadota</taxon>
        <taxon>Gammaproteobacteria</taxon>
        <taxon>Lysobacterales</taxon>
        <taxon>Rhodanobacteraceae</taxon>
        <taxon>Rhodanobacter</taxon>
    </lineage>
</organism>
<gene>
    <name evidence="2" type="ORF">SAMN05192579_10944</name>
</gene>
<name>A0A1I4DG35_9GAMM</name>
<dbReference type="Proteomes" id="UP000198725">
    <property type="component" value="Unassembled WGS sequence"/>
</dbReference>
<dbReference type="EMBL" id="FOSR01000009">
    <property type="protein sequence ID" value="SFK92588.1"/>
    <property type="molecule type" value="Genomic_DNA"/>
</dbReference>
<keyword evidence="1" id="KW-0479">Metal-binding</keyword>
<dbReference type="GO" id="GO:0046872">
    <property type="term" value="F:metal ion binding"/>
    <property type="evidence" value="ECO:0007669"/>
    <property type="project" value="UniProtKB-KW"/>
</dbReference>
<dbReference type="PANTHER" id="PTHR42905">
    <property type="entry name" value="PHOSPHOENOLPYRUVATE CARBOXYLASE"/>
    <property type="match status" value="1"/>
</dbReference>
<protein>
    <submittedName>
        <fullName evidence="2">2-Methylisocitrate lyase, PEP mutase family</fullName>
    </submittedName>
</protein>
<keyword evidence="3" id="KW-1185">Reference proteome</keyword>
<dbReference type="GO" id="GO:0016829">
    <property type="term" value="F:lyase activity"/>
    <property type="evidence" value="ECO:0007669"/>
    <property type="project" value="UniProtKB-KW"/>
</dbReference>
<evidence type="ECO:0000313" key="3">
    <source>
        <dbReference type="Proteomes" id="UP000198725"/>
    </source>
</evidence>
<dbReference type="InterPro" id="IPR015813">
    <property type="entry name" value="Pyrv/PenolPyrv_kinase-like_dom"/>
</dbReference>
<dbReference type="PANTHER" id="PTHR42905:SF16">
    <property type="entry name" value="CARBOXYPHOSPHONOENOLPYRUVATE PHOSPHONOMUTASE-LIKE PROTEIN (AFU_ORTHOLOGUE AFUA_5G07230)"/>
    <property type="match status" value="1"/>
</dbReference>
<dbReference type="InterPro" id="IPR039556">
    <property type="entry name" value="ICL/PEPM"/>
</dbReference>
<sequence length="277" mass="28134">MTTSQQQVAKAQAFRKMHDRSNVLLLPNAWDAGSARLFASRGFAAIATTSGGVAWSLGYADGEQAPLDEVLAAIARIARVTALPVTADIEAGYGETSAAVGETVRAVIEAGAVGINLEDSLHGGLRDVAGAAARIAAARVAGADAGVPIVINARVDAWIRPAKDDAARFADAVNRARAYLAAGADCVYPIGLGDIAVLEAFVRELDAPVNVGARPGLPGLNELARIGVARVSMATRLATIALGAADAAAQAVRSSGGFGSLESSLGHADAQRLFAQG</sequence>
<dbReference type="AlphaFoldDB" id="A0A1I4DG35"/>